<dbReference type="InterPro" id="IPR011042">
    <property type="entry name" value="6-blade_b-propeller_TolB-like"/>
</dbReference>
<dbReference type="PROSITE" id="PS00678">
    <property type="entry name" value="WD_REPEATS_1"/>
    <property type="match status" value="1"/>
</dbReference>
<feature type="repeat" description="WD" evidence="7">
    <location>
        <begin position="1707"/>
        <end position="1722"/>
    </location>
</feature>
<dbReference type="SMART" id="SM00320">
    <property type="entry name" value="WD40"/>
    <property type="match status" value="10"/>
</dbReference>
<dbReference type="Pfam" id="PF07676">
    <property type="entry name" value="PD40"/>
    <property type="match status" value="2"/>
</dbReference>
<dbReference type="InterPro" id="IPR019775">
    <property type="entry name" value="WD40_repeat_CS"/>
</dbReference>
<organism evidence="9 10">
    <name type="scientific">Arabidopsis arenosa</name>
    <name type="common">Sand rock-cress</name>
    <name type="synonym">Cardaminopsis arenosa</name>
    <dbReference type="NCBI Taxonomy" id="38785"/>
    <lineage>
        <taxon>Eukaryota</taxon>
        <taxon>Viridiplantae</taxon>
        <taxon>Streptophyta</taxon>
        <taxon>Embryophyta</taxon>
        <taxon>Tracheophyta</taxon>
        <taxon>Spermatophyta</taxon>
        <taxon>Magnoliopsida</taxon>
        <taxon>eudicotyledons</taxon>
        <taxon>Gunneridae</taxon>
        <taxon>Pentapetalae</taxon>
        <taxon>rosids</taxon>
        <taxon>malvids</taxon>
        <taxon>Brassicales</taxon>
        <taxon>Brassicaceae</taxon>
        <taxon>Camelineae</taxon>
        <taxon>Arabidopsis</taxon>
    </lineage>
</organism>
<dbReference type="EMBL" id="LR999456">
    <property type="protein sequence ID" value="CAE6141677.1"/>
    <property type="molecule type" value="Genomic_DNA"/>
</dbReference>
<evidence type="ECO:0000256" key="1">
    <source>
        <dbReference type="ARBA" id="ARBA00004496"/>
    </source>
</evidence>
<dbReference type="SUPFAM" id="SSF50978">
    <property type="entry name" value="WD40 repeat-like"/>
    <property type="match status" value="2"/>
</dbReference>
<evidence type="ECO:0000256" key="5">
    <source>
        <dbReference type="ARBA" id="ARBA00022737"/>
    </source>
</evidence>
<keyword evidence="4" id="KW-0819">tRNA processing</keyword>
<dbReference type="InterPro" id="IPR001680">
    <property type="entry name" value="WD40_rpt"/>
</dbReference>
<dbReference type="PANTHER" id="PTHR14344:SF3">
    <property type="entry name" value="WD REPEAT-CONTAINING PROTEIN 6"/>
    <property type="match status" value="1"/>
</dbReference>
<accession>A0A8S2AWI9</accession>
<dbReference type="SUPFAM" id="SSF50998">
    <property type="entry name" value="Quinoprotein alcohol dehydrogenase-like"/>
    <property type="match status" value="1"/>
</dbReference>
<dbReference type="GO" id="GO:0005737">
    <property type="term" value="C:cytoplasm"/>
    <property type="evidence" value="ECO:0007669"/>
    <property type="project" value="UniProtKB-SubCell"/>
</dbReference>
<evidence type="ECO:0000256" key="7">
    <source>
        <dbReference type="PROSITE-ProRule" id="PRU00221"/>
    </source>
</evidence>
<evidence type="ECO:0000313" key="10">
    <source>
        <dbReference type="Proteomes" id="UP000682877"/>
    </source>
</evidence>
<dbReference type="PROSITE" id="PS50082">
    <property type="entry name" value="WD_REPEATS_2"/>
    <property type="match status" value="2"/>
</dbReference>
<dbReference type="Proteomes" id="UP000682877">
    <property type="component" value="Chromosome 6"/>
</dbReference>
<evidence type="ECO:0000256" key="3">
    <source>
        <dbReference type="ARBA" id="ARBA00022574"/>
    </source>
</evidence>
<dbReference type="SUPFAM" id="SSF69304">
    <property type="entry name" value="Tricorn protease N-terminal domain"/>
    <property type="match status" value="2"/>
</dbReference>
<dbReference type="InterPro" id="IPR036322">
    <property type="entry name" value="WD40_repeat_dom_sf"/>
</dbReference>
<feature type="repeat" description="WD" evidence="7">
    <location>
        <begin position="900"/>
        <end position="941"/>
    </location>
</feature>
<comment type="similarity">
    <text evidence="6">Belongs to the WD repeat WDR6 family.</text>
</comment>
<dbReference type="PANTHER" id="PTHR14344">
    <property type="entry name" value="WD REPEAT PROTEIN"/>
    <property type="match status" value="1"/>
</dbReference>
<dbReference type="InterPro" id="IPR011047">
    <property type="entry name" value="Quinoprotein_ADH-like_sf"/>
</dbReference>
<dbReference type="Gene3D" id="2.130.10.10">
    <property type="entry name" value="YVTN repeat-like/Quinoprotein amine dehydrogenase"/>
    <property type="match status" value="4"/>
</dbReference>
<keyword evidence="2" id="KW-0963">Cytoplasm</keyword>
<sequence length="1979" mass="219409">METPKGTIIFTTIGRTHYGFDVFSLHIATAAERRLTDGVSVNFNAQFVNDKSDDVVFVSERNGAARIYKTRPGISEPEQLPGAPESYFHDRPIITQSNKLYFISAHEQPDRHFKNWSALYTVDLNGKKREVTRVTPLDTADFSPAVSQSGDFLAVASYGSRSWGGEFHEINTDITVFKASEPETRVVICERGGWPTWSGDSTVFFHHQADDGWWSIFRVDIPENFKKYSDFPITPIRVTPSGLHCFTPAAFHDGKRIAVATRRRGFNHRHIEIYDLDHKTFQPVTEPLNPSFHHYNPFVSPDSEFLGYHRFRGESPQGESIVPNIESIVSPIKTLRLLRINGSFPSSSPNGDLIALNSDFDINGGIKVAKSDGSKRWTLIKDRTAFYNSWSPTERHVIYTSLGPIFRPAGIAVQIARIKFDQSDLTADKEELPCDVKILTLENTGNNAFPSCSPDGKSIVFRSGRSGHKNLYIVDAVNGESNGGGIRRLTEGPWIDTMPCWSPKGDLIGFSSNRHNPANIDAFGAYVVRPDGTGLRRIQISGPEGSEEAARERVNHVSFNKDGDWLVFTANLSGITAEPVAMPNQFQPYGDLYVVKLDGTGLRRLTWNGYEDGTPTWHTADELDLSRMSLNGQDGDKLDGQFEEPFFVLPLNFELESESESEPHCCSKAMAEENSRRKWNPHAGPYLGEVSSLAFLNLPQHVSSIPYLLAGSGSEILLYDLSSGELIRSFQVFEGVRVHGTVCSNSFIHSADRYTYKLIIFGEKKVKIFLLIVELASSSGEISVDLEIFDSLPRLSNWVFDVCFLQDSTDSLKEEDKLLAIGCSDNSLSIWDVKESRMAFEIQSPERCLLYTMRLWGDSISTLRIASGTIFNEIIVWRTVGFDGDNAEHGHYSASPMLRLTGHEGSIFRIVWSLDGSKLVSVSDDRSARIWEIDSQEVVGPVLFGHSVRVWDCCISDSFIVTAGEDCTCRVWGVDGTQLEVIKEHIGRGIWRCLYDPNSSLLVTAGFDSTIKVHQLHNRGSETLLDAVGVLNSPDKVEYFSTCLPNSTEHTGLTDSKSEYVRCMQLTQEDTIYVATNHGCLYHARLLSSGNVRWTELVRIPEEGPIITMDVMSGGKVRESCALDDWVALGDGKGNMTIVRVIGDIYNPHTGLNQSWKASPERQLLGAFWCKSLGYRFVFSCNPRGLLKLWKLSDPSESAASSAAETYDVSLLAEFSSCFGKRIMCVDASVEDEVILCGDLRGNITLFPLSKDMLNEVSVSSELKIPSLKYFKGAHGISTVSSLSVARLTSNKAEICSTGADGCICYFEYDRERQTLEFMGLKQLKELNLVQSVCQGVQFSKDHPNNDYAAGFASTDFILWNLTAEAKVTQITCGGWRRPHSFYLGEIPEWQNCFAYVKDDVIHIHRHWVVGQKTKVFPLNLHTQFHGRELHSLCFISADTKAVFDESKISDRSSWIATGCEDGSVRLTRYVSEFGNWSTSELLGEHVGGSAVRSVCCVSNMHIISSDMPNVPDVCEQDSAVDDSEIPCLLISVGAKRVVTSWLLRNGRQNKKGEPCISDNGHTRASSEVSSVTFQWLATDMPTKSRPCGKTEKSPKLEGVDEDTTANVTKLGSNTYHERENYEDDWRYMAATAFLVKCVGSRLTICFIAVACSDATLTLRALVLPHRLWFDVASLVPLKSPVLSLQHAVVPLHPPHEGNTSSSDVYLLISGGTDGSIAFWDVTKCVEAFVKQVSSIHIEKFIDCQLRPRTGRGSQGGKKWKLLGSKISKKPQENSNSVGEAAEEDAATSLELTNGVPQENDKYEGADSPPETSEIKPSHVVKNAHQSGVNCLHVSRSSSSPSYGNSLMFNVISGGDDQALHCLSFNILSSSNSPAKKSEIMDLNQTPSYRIRLTDRGGIASAHSSAIKGVWMDANWVFSTGLDQRVRCWFLDKDGKLIEHAHIVISVPEPEALDAKAIDENRYQIAVAGRGIQMVEFSG</sequence>
<keyword evidence="10" id="KW-1185">Reference proteome</keyword>
<dbReference type="InterPro" id="IPR015943">
    <property type="entry name" value="WD40/YVTN_repeat-like_dom_sf"/>
</dbReference>
<protein>
    <submittedName>
        <fullName evidence="9">Uncharacterized protein</fullName>
    </submittedName>
</protein>
<feature type="region of interest" description="Disordered" evidence="8">
    <location>
        <begin position="1750"/>
        <end position="1820"/>
    </location>
</feature>
<dbReference type="InterPro" id="IPR011659">
    <property type="entry name" value="WD40"/>
</dbReference>
<comment type="subcellular location">
    <subcellularLocation>
        <location evidence="1">Cytoplasm</location>
    </subcellularLocation>
</comment>
<dbReference type="InterPro" id="IPR051973">
    <property type="entry name" value="tRNA_Anticodon_Mtase-Reg"/>
</dbReference>
<gene>
    <name evidence="9" type="ORF">AARE701A_LOCUS17090</name>
</gene>
<dbReference type="Gene3D" id="2.120.10.30">
    <property type="entry name" value="TolB, C-terminal domain"/>
    <property type="match status" value="3"/>
</dbReference>
<evidence type="ECO:0000256" key="8">
    <source>
        <dbReference type="SAM" id="MobiDB-lite"/>
    </source>
</evidence>
<reference evidence="9" key="1">
    <citation type="submission" date="2021-01" db="EMBL/GenBank/DDBJ databases">
        <authorList>
            <person name="Bezrukov I."/>
        </authorList>
    </citation>
    <scope>NUCLEOTIDE SEQUENCE</scope>
</reference>
<evidence type="ECO:0000256" key="6">
    <source>
        <dbReference type="ARBA" id="ARBA00038255"/>
    </source>
</evidence>
<evidence type="ECO:0000256" key="4">
    <source>
        <dbReference type="ARBA" id="ARBA00022694"/>
    </source>
</evidence>
<name>A0A8S2AWI9_ARAAE</name>
<evidence type="ECO:0000313" key="9">
    <source>
        <dbReference type="EMBL" id="CAE6141677.1"/>
    </source>
</evidence>
<dbReference type="Pfam" id="PF00400">
    <property type="entry name" value="WD40"/>
    <property type="match status" value="3"/>
</dbReference>
<proteinExistence type="inferred from homology"/>
<evidence type="ECO:0000256" key="2">
    <source>
        <dbReference type="ARBA" id="ARBA00022490"/>
    </source>
</evidence>
<keyword evidence="5" id="KW-0677">Repeat</keyword>
<dbReference type="PROSITE" id="PS50294">
    <property type="entry name" value="WD_REPEATS_REGION"/>
    <property type="match status" value="1"/>
</dbReference>
<keyword evidence="3 7" id="KW-0853">WD repeat</keyword>
<dbReference type="GO" id="GO:0030488">
    <property type="term" value="P:tRNA methylation"/>
    <property type="evidence" value="ECO:0007669"/>
    <property type="project" value="TreeGrafter"/>
</dbReference>